<keyword evidence="7 11" id="KW-0012">Acyltransferase</keyword>
<evidence type="ECO:0000256" key="2">
    <source>
        <dbReference type="ARBA" id="ARBA00001089"/>
    </source>
</evidence>
<evidence type="ECO:0000256" key="3">
    <source>
        <dbReference type="ARBA" id="ARBA00009381"/>
    </source>
</evidence>
<dbReference type="InterPro" id="IPR000101">
    <property type="entry name" value="GGT_peptidase"/>
</dbReference>
<dbReference type="InterPro" id="IPR051792">
    <property type="entry name" value="GGT_bact"/>
</dbReference>
<dbReference type="SUPFAM" id="SSF56235">
    <property type="entry name" value="N-terminal nucleophile aminohydrolases (Ntn hydrolases)"/>
    <property type="match status" value="1"/>
</dbReference>
<dbReference type="RefSeq" id="WP_274942638.1">
    <property type="nucleotide sequence ID" value="NZ_JANWOI010000001.1"/>
</dbReference>
<dbReference type="GO" id="GO:0006750">
    <property type="term" value="P:glutathione biosynthetic process"/>
    <property type="evidence" value="ECO:0007669"/>
    <property type="project" value="UniProtKB-KW"/>
</dbReference>
<evidence type="ECO:0000256" key="1">
    <source>
        <dbReference type="ARBA" id="ARBA00001049"/>
    </source>
</evidence>
<evidence type="ECO:0000256" key="7">
    <source>
        <dbReference type="ARBA" id="ARBA00023315"/>
    </source>
</evidence>
<dbReference type="AlphaFoldDB" id="A0A9X3TWZ9"/>
<dbReference type="PANTHER" id="PTHR43199:SF1">
    <property type="entry name" value="GLUTATHIONE HYDROLASE PROENZYME"/>
    <property type="match status" value="1"/>
</dbReference>
<feature type="binding site" evidence="10">
    <location>
        <position position="479"/>
    </location>
    <ligand>
        <name>L-glutamate</name>
        <dbReference type="ChEBI" id="CHEBI:29985"/>
    </ligand>
</feature>
<keyword evidence="11" id="KW-0317">Glutathione biosynthesis</keyword>
<feature type="signal peptide" evidence="12">
    <location>
        <begin position="1"/>
        <end position="23"/>
    </location>
</feature>
<evidence type="ECO:0000256" key="4">
    <source>
        <dbReference type="ARBA" id="ARBA00022679"/>
    </source>
</evidence>
<comment type="pathway">
    <text evidence="11">Sulfur metabolism; glutathione metabolism.</text>
</comment>
<feature type="binding site" evidence="10">
    <location>
        <position position="105"/>
    </location>
    <ligand>
        <name>L-glutamate</name>
        <dbReference type="ChEBI" id="CHEBI:29985"/>
    </ligand>
</feature>
<keyword evidence="14" id="KW-1185">Reference proteome</keyword>
<keyword evidence="5 11" id="KW-0378">Hydrolase</keyword>
<organism evidence="13 14">
    <name type="scientific">Govanella unica</name>
    <dbReference type="NCBI Taxonomy" id="2975056"/>
    <lineage>
        <taxon>Bacteria</taxon>
        <taxon>Pseudomonadati</taxon>
        <taxon>Pseudomonadota</taxon>
        <taxon>Alphaproteobacteria</taxon>
        <taxon>Emcibacterales</taxon>
        <taxon>Govanellaceae</taxon>
        <taxon>Govanella</taxon>
    </lineage>
</organism>
<reference evidence="13" key="2">
    <citation type="journal article" date="2023" name="Syst. Appl. Microbiol.">
        <title>Govania unica gen. nov., sp. nov., a rare biosphere bacterium that represents a novel family in the class Alphaproteobacteria.</title>
        <authorList>
            <person name="Vandamme P."/>
            <person name="Peeters C."/>
            <person name="Hettiarachchi A."/>
            <person name="Cnockaert M."/>
            <person name="Carlier A."/>
        </authorList>
    </citation>
    <scope>NUCLEOTIDE SEQUENCE</scope>
    <source>
        <strain evidence="13">LMG 31809</strain>
    </source>
</reference>
<dbReference type="Proteomes" id="UP001141619">
    <property type="component" value="Unassembled WGS sequence"/>
</dbReference>
<sequence>MKKHWGIAAVCLLFWSVSVPPLAALERPAVTAKSQMVVAANPYAADAGREILRAGGNAIDAAIAVQLVLSLVEPQSSGIGGGAFMVYYAPATTDHPAVLTSYDGRETAPQAVTPELFAAIPKTRDGFLDAVAGGRSVGTPGVLAMLAMAHGEHGKLPWNKLFGPALKLAEDGFVISPRLQFLAESDPLLRKFPAARDYLFTPDGKARAAGSLLRNPAYAQVLKQLRDQGVRAFYEGPLAKDIVAAVQGAALNPGALALEDLKNYTPKERAVICGPYRLMKVCGMGPPSSGGTTVLGILGVLDHFDLAQYGPNSVEAAHLFAEASRLAYADRNRYIGDPDKVSVPVAGLIDAGYLKSRAALVNPARSMGIAAPGTPPGAPVAAESFTPELPATSHFSIIDNTGAAVSMTTSVESAFGSRLFVAGFFLNNELTDFAFEPTMDGKPVANRVEPGKRPRSAMSPTLVFDDKDQLRIDMGSPGGPAIIAYVARALTGLIDWKLPVNAAVALPHVINQNGVTTLEEDTPVAADAAALRALGHEVALRRISSGLNGFVIEGDGENRRIIGAGDPRREGIALGD</sequence>
<dbReference type="NCBIfam" id="TIGR00066">
    <property type="entry name" value="g_glut_trans"/>
    <property type="match status" value="1"/>
</dbReference>
<comment type="caution">
    <text evidence="13">The sequence shown here is derived from an EMBL/GenBank/DDBJ whole genome shotgun (WGS) entry which is preliminary data.</text>
</comment>
<feature type="binding site" evidence="10">
    <location>
        <position position="432"/>
    </location>
    <ligand>
        <name>L-glutamate</name>
        <dbReference type="ChEBI" id="CHEBI:29985"/>
    </ligand>
</feature>
<comment type="catalytic activity">
    <reaction evidence="1 11">
        <text>an S-substituted glutathione + H2O = an S-substituted L-cysteinylglycine + L-glutamate</text>
        <dbReference type="Rhea" id="RHEA:59468"/>
        <dbReference type="ChEBI" id="CHEBI:15377"/>
        <dbReference type="ChEBI" id="CHEBI:29985"/>
        <dbReference type="ChEBI" id="CHEBI:90779"/>
        <dbReference type="ChEBI" id="CHEBI:143103"/>
        <dbReference type="EC" id="3.4.19.13"/>
    </reaction>
</comment>
<dbReference type="GO" id="GO:0006751">
    <property type="term" value="P:glutathione catabolic process"/>
    <property type="evidence" value="ECO:0007669"/>
    <property type="project" value="UniProtKB-UniRule"/>
</dbReference>
<dbReference type="Pfam" id="PF01019">
    <property type="entry name" value="G_glu_transpept"/>
    <property type="match status" value="1"/>
</dbReference>
<dbReference type="PANTHER" id="PTHR43199">
    <property type="entry name" value="GLUTATHIONE HYDROLASE"/>
    <property type="match status" value="1"/>
</dbReference>
<comment type="catalytic activity">
    <reaction evidence="8 11">
        <text>an N-terminal (5-L-glutamyl)-[peptide] + an alpha-amino acid = 5-L-glutamyl amino acid + an N-terminal L-alpha-aminoacyl-[peptide]</text>
        <dbReference type="Rhea" id="RHEA:23904"/>
        <dbReference type="Rhea" id="RHEA-COMP:9780"/>
        <dbReference type="Rhea" id="RHEA-COMP:9795"/>
        <dbReference type="ChEBI" id="CHEBI:77644"/>
        <dbReference type="ChEBI" id="CHEBI:78597"/>
        <dbReference type="ChEBI" id="CHEBI:78599"/>
        <dbReference type="ChEBI" id="CHEBI:78608"/>
        <dbReference type="EC" id="2.3.2.2"/>
    </reaction>
</comment>
<keyword evidence="4 11" id="KW-0808">Transferase</keyword>
<dbReference type="EMBL" id="JANWOI010000001">
    <property type="protein sequence ID" value="MDA5192937.1"/>
    <property type="molecule type" value="Genomic_DNA"/>
</dbReference>
<evidence type="ECO:0000256" key="9">
    <source>
        <dbReference type="PIRSR" id="PIRSR600101-1"/>
    </source>
</evidence>
<evidence type="ECO:0000313" key="13">
    <source>
        <dbReference type="EMBL" id="MDA5192937.1"/>
    </source>
</evidence>
<evidence type="ECO:0000256" key="8">
    <source>
        <dbReference type="ARBA" id="ARBA00047417"/>
    </source>
</evidence>
<evidence type="ECO:0000256" key="12">
    <source>
        <dbReference type="SAM" id="SignalP"/>
    </source>
</evidence>
<reference evidence="13" key="1">
    <citation type="submission" date="2022-08" db="EMBL/GenBank/DDBJ databases">
        <authorList>
            <person name="Vandamme P."/>
            <person name="Hettiarachchi A."/>
            <person name="Peeters C."/>
            <person name="Cnockaert M."/>
            <person name="Carlier A."/>
        </authorList>
    </citation>
    <scope>NUCLEOTIDE SEQUENCE</scope>
    <source>
        <strain evidence="13">LMG 31809</strain>
    </source>
</reference>
<dbReference type="PRINTS" id="PR01210">
    <property type="entry name" value="GGTRANSPTASE"/>
</dbReference>
<comment type="catalytic activity">
    <reaction evidence="2 11">
        <text>glutathione + H2O = L-cysteinylglycine + L-glutamate</text>
        <dbReference type="Rhea" id="RHEA:28807"/>
        <dbReference type="ChEBI" id="CHEBI:15377"/>
        <dbReference type="ChEBI" id="CHEBI:29985"/>
        <dbReference type="ChEBI" id="CHEBI:57925"/>
        <dbReference type="ChEBI" id="CHEBI:61694"/>
        <dbReference type="EC" id="3.4.19.13"/>
    </reaction>
</comment>
<dbReference type="EC" id="2.3.2.2" evidence="11"/>
<evidence type="ECO:0000256" key="6">
    <source>
        <dbReference type="ARBA" id="ARBA00023145"/>
    </source>
</evidence>
<feature type="active site" description="Nucleophile" evidence="9">
    <location>
        <position position="392"/>
    </location>
</feature>
<dbReference type="Gene3D" id="1.10.246.130">
    <property type="match status" value="1"/>
</dbReference>
<gene>
    <name evidence="13" type="primary">ggt</name>
    <name evidence="13" type="ORF">NYP16_03055</name>
</gene>
<evidence type="ECO:0000256" key="5">
    <source>
        <dbReference type="ARBA" id="ARBA00022801"/>
    </source>
</evidence>
<accession>A0A9X3TWZ9</accession>
<feature type="chain" id="PRO_5040979711" description="Glutathione hydrolase proenzyme" evidence="12">
    <location>
        <begin position="24"/>
        <end position="576"/>
    </location>
</feature>
<keyword evidence="6 11" id="KW-0865">Zymogen</keyword>
<comment type="subunit">
    <text evidence="11">This enzyme consists of two polypeptide chains, which are synthesized in precursor form from a single polypeptide.</text>
</comment>
<dbReference type="EC" id="3.4.19.13" evidence="11"/>
<comment type="similarity">
    <text evidence="3 11">Belongs to the gamma-glutamyltransferase family.</text>
</comment>
<dbReference type="GO" id="GO:0103068">
    <property type="term" value="F:leukotriene C4 gamma-glutamyl transferase activity"/>
    <property type="evidence" value="ECO:0007669"/>
    <property type="project" value="UniProtKB-EC"/>
</dbReference>
<dbReference type="InterPro" id="IPR029055">
    <property type="entry name" value="Ntn_hydrolases_N"/>
</dbReference>
<proteinExistence type="inferred from homology"/>
<evidence type="ECO:0000256" key="10">
    <source>
        <dbReference type="PIRSR" id="PIRSR600101-2"/>
    </source>
</evidence>
<protein>
    <recommendedName>
        <fullName evidence="11">Glutathione hydrolase proenzyme</fullName>
        <ecNumber evidence="11">2.3.2.2</ecNumber>
        <ecNumber evidence="11">3.4.19.13</ecNumber>
    </recommendedName>
    <component>
        <recommendedName>
            <fullName evidence="11">Glutathione hydrolase large chain</fullName>
        </recommendedName>
    </component>
    <component>
        <recommendedName>
            <fullName evidence="11">Glutathione hydrolase small chain</fullName>
        </recommendedName>
    </component>
</protein>
<dbReference type="GO" id="GO:0036374">
    <property type="term" value="F:glutathione hydrolase activity"/>
    <property type="evidence" value="ECO:0007669"/>
    <property type="project" value="UniProtKB-UniRule"/>
</dbReference>
<evidence type="ECO:0000256" key="11">
    <source>
        <dbReference type="RuleBase" id="RU368036"/>
    </source>
</evidence>
<dbReference type="InterPro" id="IPR043138">
    <property type="entry name" value="GGT_lsub"/>
</dbReference>
<evidence type="ECO:0000313" key="14">
    <source>
        <dbReference type="Proteomes" id="UP001141619"/>
    </source>
</evidence>
<dbReference type="Gene3D" id="3.60.20.40">
    <property type="match status" value="1"/>
</dbReference>
<keyword evidence="12" id="KW-0732">Signal</keyword>
<name>A0A9X3TWZ9_9PROT</name>
<dbReference type="InterPro" id="IPR043137">
    <property type="entry name" value="GGT_ssub_C"/>
</dbReference>
<comment type="PTM">
    <text evidence="11">Cleaved by autocatalysis into a large and a small subunit.</text>
</comment>